<dbReference type="InterPro" id="IPR050270">
    <property type="entry name" value="DegV_domain_contain"/>
</dbReference>
<dbReference type="GO" id="GO:0008289">
    <property type="term" value="F:lipid binding"/>
    <property type="evidence" value="ECO:0007669"/>
    <property type="project" value="UniProtKB-KW"/>
</dbReference>
<accession>A7HJV5</accession>
<dbReference type="Gene3D" id="3.40.50.10170">
    <property type="match status" value="1"/>
</dbReference>
<evidence type="ECO:0000256" key="1">
    <source>
        <dbReference type="ARBA" id="ARBA00023121"/>
    </source>
</evidence>
<dbReference type="NCBIfam" id="TIGR00762">
    <property type="entry name" value="DegV"/>
    <property type="match status" value="1"/>
</dbReference>
<dbReference type="Pfam" id="PF02645">
    <property type="entry name" value="DegV"/>
    <property type="match status" value="1"/>
</dbReference>
<keyword evidence="1" id="KW-0446">Lipid-binding</keyword>
<dbReference type="InterPro" id="IPR003797">
    <property type="entry name" value="DegV"/>
</dbReference>
<dbReference type="Gene3D" id="3.30.1180.10">
    <property type="match status" value="1"/>
</dbReference>
<dbReference type="STRING" id="381764.Fnod_0323"/>
<dbReference type="PANTHER" id="PTHR33434">
    <property type="entry name" value="DEGV DOMAIN-CONTAINING PROTEIN DR_1986-RELATED"/>
    <property type="match status" value="1"/>
</dbReference>
<name>A7HJV5_FERNB</name>
<keyword evidence="3" id="KW-1185">Reference proteome</keyword>
<dbReference type="InterPro" id="IPR043168">
    <property type="entry name" value="DegV_C"/>
</dbReference>
<sequence>MKYAVVVDSTTKLRKEFLKKIEDKVEVITIPVRVYIDDKEYEDSEEVSEKIIEALKEEKKLETSLPLITKVEETFEKLSNKYQYVYVLSVSSLLSGTYNLFNTIASKYENIIVFDSKTVSIQNTYIFERMITDILNGKILEENDIISYRDDSLFLISVFDLKRLNKSGRIGKISSIIGQMIHIKPILTVARTGEVELVGKSLSTKKLTDLMINKFESFIEKNKSEGQENYVLYAAVGSDDYKQYVYEISNHFNIKPVFLEIGPAIMVHVGLHGFGILIAKGVNYE</sequence>
<evidence type="ECO:0000313" key="2">
    <source>
        <dbReference type="EMBL" id="ABS60188.1"/>
    </source>
</evidence>
<dbReference type="KEGG" id="fno:Fnod_0323"/>
<protein>
    <submittedName>
        <fullName evidence="2">DegV family protein</fullName>
    </submittedName>
</protein>
<dbReference type="OrthoDB" id="9775494at2"/>
<dbReference type="PANTHER" id="PTHR33434:SF2">
    <property type="entry name" value="FATTY ACID-BINDING PROTEIN TM_1468"/>
    <property type="match status" value="1"/>
</dbReference>
<evidence type="ECO:0000313" key="3">
    <source>
        <dbReference type="Proteomes" id="UP000002415"/>
    </source>
</evidence>
<dbReference type="EMBL" id="CP000771">
    <property type="protein sequence ID" value="ABS60188.1"/>
    <property type="molecule type" value="Genomic_DNA"/>
</dbReference>
<dbReference type="SUPFAM" id="SSF82549">
    <property type="entry name" value="DAK1/DegV-like"/>
    <property type="match status" value="1"/>
</dbReference>
<proteinExistence type="predicted"/>
<dbReference type="RefSeq" id="WP_011993509.1">
    <property type="nucleotide sequence ID" value="NC_009718.1"/>
</dbReference>
<dbReference type="Proteomes" id="UP000002415">
    <property type="component" value="Chromosome"/>
</dbReference>
<organism evidence="2 3">
    <name type="scientific">Fervidobacterium nodosum (strain ATCC 35602 / DSM 5306 / Rt17-B1)</name>
    <dbReference type="NCBI Taxonomy" id="381764"/>
    <lineage>
        <taxon>Bacteria</taxon>
        <taxon>Thermotogati</taxon>
        <taxon>Thermotogota</taxon>
        <taxon>Thermotogae</taxon>
        <taxon>Thermotogales</taxon>
        <taxon>Fervidobacteriaceae</taxon>
        <taxon>Fervidobacterium</taxon>
    </lineage>
</organism>
<dbReference type="HOGENOM" id="CLU_048251_3_0_0"/>
<reference evidence="2 3" key="2">
    <citation type="journal article" date="2009" name="Proc. Natl. Acad. Sci. U.S.A.">
        <title>On the chimeric nature, thermophilic origin, and phylogenetic placement of the Thermotogales.</title>
        <authorList>
            <person name="Zhaxybayeva O."/>
            <person name="Swithers K.S."/>
            <person name="Lapierre P."/>
            <person name="Fournier G.P."/>
            <person name="Bickhart D.M."/>
            <person name="DeBoy R.T."/>
            <person name="Nelson K.E."/>
            <person name="Nesbo C.L."/>
            <person name="Doolittle W.F."/>
            <person name="Gogarten J.P."/>
            <person name="Noll K.M."/>
        </authorList>
    </citation>
    <scope>NUCLEOTIDE SEQUENCE [LARGE SCALE GENOMIC DNA]</scope>
    <source>
        <strain evidence="3">ATCC 35602 / DSM 5306 / Rt17-B1</strain>
    </source>
</reference>
<gene>
    <name evidence="2" type="ordered locus">Fnod_0323</name>
</gene>
<reference evidence="2 3" key="1">
    <citation type="submission" date="2007-07" db="EMBL/GenBank/DDBJ databases">
        <title>Complete sequence of Fervidobacterium nodosum Rt17-B1.</title>
        <authorList>
            <consortium name="US DOE Joint Genome Institute"/>
            <person name="Copeland A."/>
            <person name="Lucas S."/>
            <person name="Lapidus A."/>
            <person name="Barry K."/>
            <person name="Glavina del Rio T."/>
            <person name="Dalin E."/>
            <person name="Tice H."/>
            <person name="Pitluck S."/>
            <person name="Saunders E."/>
            <person name="Brettin T."/>
            <person name="Bruce D."/>
            <person name="Detter J.C."/>
            <person name="Han C."/>
            <person name="Schmutz J."/>
            <person name="Larimer F."/>
            <person name="Land M."/>
            <person name="Hauser L."/>
            <person name="Kyrpides N."/>
            <person name="Mikhailova N."/>
            <person name="Nelson K."/>
            <person name="Gogarten J.P."/>
            <person name="Noll K."/>
            <person name="Richardson P."/>
        </authorList>
    </citation>
    <scope>NUCLEOTIDE SEQUENCE [LARGE SCALE GENOMIC DNA]</scope>
    <source>
        <strain evidence="3">ATCC 35602 / DSM 5306 / Rt17-B1</strain>
    </source>
</reference>
<dbReference type="eggNOG" id="COG1307">
    <property type="taxonomic scope" value="Bacteria"/>
</dbReference>
<dbReference type="PROSITE" id="PS51482">
    <property type="entry name" value="DEGV"/>
    <property type="match status" value="1"/>
</dbReference>
<dbReference type="AlphaFoldDB" id="A7HJV5"/>